<dbReference type="SUPFAM" id="SSF50129">
    <property type="entry name" value="GroES-like"/>
    <property type="match status" value="1"/>
</dbReference>
<dbReference type="InterPro" id="IPR036291">
    <property type="entry name" value="NAD(P)-bd_dom_sf"/>
</dbReference>
<sequence length="310" mass="32192">MKAYRVHAFGPPQAIVAEEIERPVPGEGEVLVKVKASGVGPWDGWIRSGHSALPQPLPLTLGSDLSGIVEAVGPNVKHAAPGDAVYGVTNPRFIGAYAEYAIAAAGMIARKPATIGDIEAASIPVIAVTARQALFDHAKLEAGQTVLIHGAAGNVGAYAVQFARKAGLTVIATASGSDIEMVRNLGAHTVVDFRSQRFEDVAHEVDAVIDLVGGETQTRSFTVLKRGGRLVSAVSQPNQELAKAHGVEAFFFLVVVTTAQLVEIAAMVDAGALVTQVGTVLPLSEAIAAHEMLEGTRPHAKGKIVLTVAA</sequence>
<dbReference type="PANTHER" id="PTHR44154:SF1">
    <property type="entry name" value="QUINONE OXIDOREDUCTASE"/>
    <property type="match status" value="1"/>
</dbReference>
<evidence type="ECO:0000313" key="3">
    <source>
        <dbReference type="EMBL" id="NEI48989.1"/>
    </source>
</evidence>
<dbReference type="InterPro" id="IPR051603">
    <property type="entry name" value="Zinc-ADH_QOR/CCCR"/>
</dbReference>
<dbReference type="Pfam" id="PF13602">
    <property type="entry name" value="ADH_zinc_N_2"/>
    <property type="match status" value="1"/>
</dbReference>
<dbReference type="Gene3D" id="3.90.180.10">
    <property type="entry name" value="Medium-chain alcohol dehydrogenases, catalytic domain"/>
    <property type="match status" value="1"/>
</dbReference>
<dbReference type="SMART" id="SM00829">
    <property type="entry name" value="PKS_ER"/>
    <property type="match status" value="1"/>
</dbReference>
<dbReference type="Pfam" id="PF08240">
    <property type="entry name" value="ADH_N"/>
    <property type="match status" value="1"/>
</dbReference>
<dbReference type="GO" id="GO:0016491">
    <property type="term" value="F:oxidoreductase activity"/>
    <property type="evidence" value="ECO:0007669"/>
    <property type="project" value="InterPro"/>
</dbReference>
<keyword evidence="1" id="KW-0521">NADP</keyword>
<evidence type="ECO:0000313" key="4">
    <source>
        <dbReference type="Proteomes" id="UP000661163"/>
    </source>
</evidence>
<protein>
    <submittedName>
        <fullName evidence="3">Zinc-binding dehydrogenase</fullName>
    </submittedName>
</protein>
<dbReference type="CDD" id="cd05289">
    <property type="entry name" value="MDR_like_2"/>
    <property type="match status" value="1"/>
</dbReference>
<name>A0AAE5C1Y7_9HYPH</name>
<reference evidence="3 4" key="1">
    <citation type="submission" date="2019-12" db="EMBL/GenBank/DDBJ databases">
        <title>Rhizobium genotypes associated with high levels of biological nitrogen fixation by grain legumes in a temperate-maritime cropping system.</title>
        <authorList>
            <person name="Maluk M."/>
            <person name="Francesc Ferrando Molina F."/>
            <person name="Lopez Del Egido L."/>
            <person name="Lafos M."/>
            <person name="Langarica-Fuentes A."/>
            <person name="Gebre Yohannes G."/>
            <person name="Young M.W."/>
            <person name="Martin P."/>
            <person name="Gantlett R."/>
            <person name="Kenicer G."/>
            <person name="Hawes C."/>
            <person name="Begg G.S."/>
            <person name="Quilliam R.S."/>
            <person name="Squire G.R."/>
            <person name="Poole P.S."/>
            <person name="Young P.W."/>
            <person name="Iannetta P.M."/>
            <person name="James E.K."/>
        </authorList>
    </citation>
    <scope>NUCLEOTIDE SEQUENCE [LARGE SCALE GENOMIC DNA]</scope>
    <source>
        <strain evidence="3 4">JHI985</strain>
    </source>
</reference>
<dbReference type="Gene3D" id="3.40.50.720">
    <property type="entry name" value="NAD(P)-binding Rossmann-like Domain"/>
    <property type="match status" value="1"/>
</dbReference>
<dbReference type="InterPro" id="IPR020843">
    <property type="entry name" value="ER"/>
</dbReference>
<gene>
    <name evidence="3" type="ORF">GR217_14915</name>
</gene>
<dbReference type="InterPro" id="IPR011032">
    <property type="entry name" value="GroES-like_sf"/>
</dbReference>
<feature type="domain" description="Enoyl reductase (ER)" evidence="2">
    <location>
        <begin position="10"/>
        <end position="306"/>
    </location>
</feature>
<dbReference type="PANTHER" id="PTHR44154">
    <property type="entry name" value="QUINONE OXIDOREDUCTASE"/>
    <property type="match status" value="1"/>
</dbReference>
<accession>A0AAE5C1Y7</accession>
<evidence type="ECO:0000259" key="2">
    <source>
        <dbReference type="SMART" id="SM00829"/>
    </source>
</evidence>
<dbReference type="AlphaFoldDB" id="A0AAE5C1Y7"/>
<dbReference type="SUPFAM" id="SSF51735">
    <property type="entry name" value="NAD(P)-binding Rossmann-fold domains"/>
    <property type="match status" value="1"/>
</dbReference>
<organism evidence="3 4">
    <name type="scientific">Rhizobium ruizarguesonis</name>
    <dbReference type="NCBI Taxonomy" id="2081791"/>
    <lineage>
        <taxon>Bacteria</taxon>
        <taxon>Pseudomonadati</taxon>
        <taxon>Pseudomonadota</taxon>
        <taxon>Alphaproteobacteria</taxon>
        <taxon>Hyphomicrobiales</taxon>
        <taxon>Rhizobiaceae</taxon>
        <taxon>Rhizobium/Agrobacterium group</taxon>
        <taxon>Rhizobium</taxon>
    </lineage>
</organism>
<evidence type="ECO:0000256" key="1">
    <source>
        <dbReference type="ARBA" id="ARBA00022857"/>
    </source>
</evidence>
<dbReference type="EMBL" id="WUFC01000011">
    <property type="protein sequence ID" value="NEI48989.1"/>
    <property type="molecule type" value="Genomic_DNA"/>
</dbReference>
<comment type="caution">
    <text evidence="3">The sequence shown here is derived from an EMBL/GenBank/DDBJ whole genome shotgun (WGS) entry which is preliminary data.</text>
</comment>
<dbReference type="Proteomes" id="UP000661163">
    <property type="component" value="Unassembled WGS sequence"/>
</dbReference>
<proteinExistence type="predicted"/>
<dbReference type="InterPro" id="IPR013154">
    <property type="entry name" value="ADH-like_N"/>
</dbReference>